<dbReference type="EMBL" id="KQ247748">
    <property type="protein sequence ID" value="KNC71992.1"/>
    <property type="molecule type" value="Genomic_DNA"/>
</dbReference>
<organism evidence="1 2">
    <name type="scientific">Sphaeroforma arctica JP610</name>
    <dbReference type="NCBI Taxonomy" id="667725"/>
    <lineage>
        <taxon>Eukaryota</taxon>
        <taxon>Ichthyosporea</taxon>
        <taxon>Ichthyophonida</taxon>
        <taxon>Sphaeroforma</taxon>
    </lineage>
</organism>
<sequence length="70" mass="7881">HEFPVSTHYLRHFLLLQTLDVANMSLGASSDIHDYGPAPYIPETTWVDWSSFGVIFSTGVFSLLFQHSVP</sequence>
<keyword evidence="2" id="KW-1185">Reference proteome</keyword>
<protein>
    <submittedName>
        <fullName evidence="1">Uncharacterized protein</fullName>
    </submittedName>
</protein>
<proteinExistence type="predicted"/>
<dbReference type="RefSeq" id="XP_014145894.1">
    <property type="nucleotide sequence ID" value="XM_014290419.1"/>
</dbReference>
<dbReference type="AlphaFoldDB" id="A0A0L0F5K0"/>
<accession>A0A0L0F5K0</accession>
<dbReference type="Proteomes" id="UP000054560">
    <property type="component" value="Unassembled WGS sequence"/>
</dbReference>
<gene>
    <name evidence="1" type="ORF">SARC_15461</name>
</gene>
<feature type="non-terminal residue" evidence="1">
    <location>
        <position position="70"/>
    </location>
</feature>
<name>A0A0L0F5K0_9EUKA</name>
<evidence type="ECO:0000313" key="2">
    <source>
        <dbReference type="Proteomes" id="UP000054560"/>
    </source>
</evidence>
<dbReference type="GeneID" id="25915965"/>
<dbReference type="OrthoDB" id="294541at2759"/>
<feature type="non-terminal residue" evidence="1">
    <location>
        <position position="1"/>
    </location>
</feature>
<reference evidence="1 2" key="1">
    <citation type="submission" date="2011-02" db="EMBL/GenBank/DDBJ databases">
        <title>The Genome Sequence of Sphaeroforma arctica JP610.</title>
        <authorList>
            <consortium name="The Broad Institute Genome Sequencing Platform"/>
            <person name="Russ C."/>
            <person name="Cuomo C."/>
            <person name="Young S.K."/>
            <person name="Zeng Q."/>
            <person name="Gargeya S."/>
            <person name="Alvarado L."/>
            <person name="Berlin A."/>
            <person name="Chapman S.B."/>
            <person name="Chen Z."/>
            <person name="Freedman E."/>
            <person name="Gellesch M."/>
            <person name="Goldberg J."/>
            <person name="Griggs A."/>
            <person name="Gujja S."/>
            <person name="Heilman E."/>
            <person name="Heiman D."/>
            <person name="Howarth C."/>
            <person name="Mehta T."/>
            <person name="Neiman D."/>
            <person name="Pearson M."/>
            <person name="Roberts A."/>
            <person name="Saif S."/>
            <person name="Shea T."/>
            <person name="Shenoy N."/>
            <person name="Sisk P."/>
            <person name="Stolte C."/>
            <person name="Sykes S."/>
            <person name="White J."/>
            <person name="Yandava C."/>
            <person name="Burger G."/>
            <person name="Gray M.W."/>
            <person name="Holland P.W.H."/>
            <person name="King N."/>
            <person name="Lang F.B.F."/>
            <person name="Roger A.J."/>
            <person name="Ruiz-Trillo I."/>
            <person name="Haas B."/>
            <person name="Nusbaum C."/>
            <person name="Birren B."/>
        </authorList>
    </citation>
    <scope>NUCLEOTIDE SEQUENCE [LARGE SCALE GENOMIC DNA]</scope>
    <source>
        <strain evidence="1 2">JP610</strain>
    </source>
</reference>
<evidence type="ECO:0000313" key="1">
    <source>
        <dbReference type="EMBL" id="KNC71992.1"/>
    </source>
</evidence>